<feature type="active site" description="Proton acceptor; specific for L-alanine" evidence="6">
    <location>
        <position position="262"/>
    </location>
</feature>
<feature type="binding site" evidence="6 8">
    <location>
        <position position="310"/>
    </location>
    <ligand>
        <name>substrate</name>
    </ligand>
</feature>
<dbReference type="InterPro" id="IPR011079">
    <property type="entry name" value="Ala_racemase_C"/>
</dbReference>
<comment type="cofactor">
    <cofactor evidence="2 6 7">
        <name>pyridoxal 5'-phosphate</name>
        <dbReference type="ChEBI" id="CHEBI:597326"/>
    </cofactor>
</comment>
<dbReference type="EC" id="5.1.1.1" evidence="3 6"/>
<evidence type="ECO:0000256" key="7">
    <source>
        <dbReference type="PIRSR" id="PIRSR600821-50"/>
    </source>
</evidence>
<evidence type="ECO:0000313" key="11">
    <source>
        <dbReference type="Proteomes" id="UP000190857"/>
    </source>
</evidence>
<evidence type="ECO:0000256" key="2">
    <source>
        <dbReference type="ARBA" id="ARBA00001933"/>
    </source>
</evidence>
<comment type="similarity">
    <text evidence="6">Belongs to the alanine racemase family.</text>
</comment>
<dbReference type="Gene3D" id="2.40.37.10">
    <property type="entry name" value="Lyase, Ornithine Decarboxylase, Chain A, domain 1"/>
    <property type="match status" value="1"/>
</dbReference>
<comment type="catalytic activity">
    <reaction evidence="1 6">
        <text>L-alanine = D-alanine</text>
        <dbReference type="Rhea" id="RHEA:20249"/>
        <dbReference type="ChEBI" id="CHEBI:57416"/>
        <dbReference type="ChEBI" id="CHEBI:57972"/>
        <dbReference type="EC" id="5.1.1.1"/>
    </reaction>
</comment>
<feature type="domain" description="Alanine racemase C-terminal" evidence="9">
    <location>
        <begin position="241"/>
        <end position="368"/>
    </location>
</feature>
<feature type="binding site" evidence="6 8">
    <location>
        <position position="132"/>
    </location>
    <ligand>
        <name>substrate</name>
    </ligand>
</feature>
<dbReference type="Gene3D" id="3.20.20.10">
    <property type="entry name" value="Alanine racemase"/>
    <property type="match status" value="1"/>
</dbReference>
<dbReference type="FunFam" id="2.40.37.10:FF:000015">
    <property type="entry name" value="Alanine racemase"/>
    <property type="match status" value="1"/>
</dbReference>
<evidence type="ECO:0000256" key="8">
    <source>
        <dbReference type="PIRSR" id="PIRSR600821-52"/>
    </source>
</evidence>
<proteinExistence type="inferred from homology"/>
<keyword evidence="5 6" id="KW-0413">Isomerase</keyword>
<gene>
    <name evidence="10" type="ORF">SAMN06309945_1992</name>
</gene>
<dbReference type="PROSITE" id="PS00395">
    <property type="entry name" value="ALANINE_RACEMASE"/>
    <property type="match status" value="1"/>
</dbReference>
<dbReference type="GO" id="GO:0009252">
    <property type="term" value="P:peptidoglycan biosynthetic process"/>
    <property type="evidence" value="ECO:0007669"/>
    <property type="project" value="TreeGrafter"/>
</dbReference>
<dbReference type="NCBIfam" id="TIGR00492">
    <property type="entry name" value="alr"/>
    <property type="match status" value="1"/>
</dbReference>
<dbReference type="InterPro" id="IPR020622">
    <property type="entry name" value="Ala_racemase_pyridoxalP-BS"/>
</dbReference>
<dbReference type="PANTHER" id="PTHR30511">
    <property type="entry name" value="ALANINE RACEMASE"/>
    <property type="match status" value="1"/>
</dbReference>
<sequence length="369" mass="39018">MTDFRSATIDLDAVAANLRRVREIVGDVKVLTVVKADAYGHGAIEVARAAVAAGADYLGTADLDEALALRAAGIEAPILCWLHGPDAAFDDALDAGIEIGVSSASQLERVAAAASRERPAVVQLKLETGLSRNGASENEWDALFARAQALESDGLLHVHGLFTHVSNTSPEDDRAALACFERGIRLAAQAGLRPVLLHAAATAAAIDLPESRYDMVRLGVGLYGLSPFDDRTSADLGLVPVMRLTARVAAVRTVDAGAGVSYNYTYRTEAPTRLALVPLGYADGIPRHASNRGPVSINGRRYTVAGRVAMDQFVVDVGSDEVAVGDEVVLFGAGNDGEPTADDWADAADTINYEIVTRIGPRVRKEYRS</sequence>
<dbReference type="Pfam" id="PF01168">
    <property type="entry name" value="Ala_racemase_N"/>
    <property type="match status" value="1"/>
</dbReference>
<dbReference type="AlphaFoldDB" id="A0A1T5K822"/>
<evidence type="ECO:0000256" key="4">
    <source>
        <dbReference type="ARBA" id="ARBA00022898"/>
    </source>
</evidence>
<dbReference type="InterPro" id="IPR029066">
    <property type="entry name" value="PLP-binding_barrel"/>
</dbReference>
<dbReference type="InterPro" id="IPR001608">
    <property type="entry name" value="Ala_racemase_N"/>
</dbReference>
<evidence type="ECO:0000256" key="6">
    <source>
        <dbReference type="HAMAP-Rule" id="MF_01201"/>
    </source>
</evidence>
<dbReference type="InterPro" id="IPR000821">
    <property type="entry name" value="Ala_racemase"/>
</dbReference>
<dbReference type="HAMAP" id="MF_01201">
    <property type="entry name" value="Ala_racemase"/>
    <property type="match status" value="1"/>
</dbReference>
<dbReference type="Pfam" id="PF00842">
    <property type="entry name" value="Ala_racemase_C"/>
    <property type="match status" value="1"/>
</dbReference>
<reference evidence="10 11" key="1">
    <citation type="submission" date="2017-02" db="EMBL/GenBank/DDBJ databases">
        <authorList>
            <person name="Peterson S.W."/>
        </authorList>
    </citation>
    <scope>NUCLEOTIDE SEQUENCE [LARGE SCALE GENOMIC DNA]</scope>
    <source>
        <strain evidence="10 11">VKM Ac-2059</strain>
    </source>
</reference>
<accession>A0A1T5K822</accession>
<evidence type="ECO:0000256" key="3">
    <source>
        <dbReference type="ARBA" id="ARBA00013089"/>
    </source>
</evidence>
<dbReference type="RefSeq" id="WP_200811539.1">
    <property type="nucleotide sequence ID" value="NZ_FUZP01000002.1"/>
</dbReference>
<keyword evidence="4 6" id="KW-0663">Pyridoxal phosphate</keyword>
<keyword evidence="11" id="KW-1185">Reference proteome</keyword>
<comment type="function">
    <text evidence="6">Catalyzes the interconversion of L-alanine and D-alanine. May also act on other amino acids.</text>
</comment>
<organism evidence="10 11">
    <name type="scientific">Okibacterium fritillariae</name>
    <dbReference type="NCBI Taxonomy" id="123320"/>
    <lineage>
        <taxon>Bacteria</taxon>
        <taxon>Bacillati</taxon>
        <taxon>Actinomycetota</taxon>
        <taxon>Actinomycetes</taxon>
        <taxon>Micrococcales</taxon>
        <taxon>Microbacteriaceae</taxon>
        <taxon>Okibacterium</taxon>
    </lineage>
</organism>
<dbReference type="SUPFAM" id="SSF51419">
    <property type="entry name" value="PLP-binding barrel"/>
    <property type="match status" value="1"/>
</dbReference>
<dbReference type="STRING" id="123320.SAMN06309945_1992"/>
<evidence type="ECO:0000313" key="10">
    <source>
        <dbReference type="EMBL" id="SKC59760.1"/>
    </source>
</evidence>
<comment type="pathway">
    <text evidence="6">Amino-acid biosynthesis; D-alanine biosynthesis; D-alanine from L-alanine: step 1/1.</text>
</comment>
<dbReference type="PANTHER" id="PTHR30511:SF0">
    <property type="entry name" value="ALANINE RACEMASE, CATABOLIC-RELATED"/>
    <property type="match status" value="1"/>
</dbReference>
<protein>
    <recommendedName>
        <fullName evidence="3 6">Alanine racemase</fullName>
        <ecNumber evidence="3 6">5.1.1.1</ecNumber>
    </recommendedName>
</protein>
<evidence type="ECO:0000256" key="5">
    <source>
        <dbReference type="ARBA" id="ARBA00023235"/>
    </source>
</evidence>
<dbReference type="SUPFAM" id="SSF50621">
    <property type="entry name" value="Alanine racemase C-terminal domain-like"/>
    <property type="match status" value="1"/>
</dbReference>
<dbReference type="GO" id="GO:0030632">
    <property type="term" value="P:D-alanine biosynthetic process"/>
    <property type="evidence" value="ECO:0007669"/>
    <property type="project" value="UniProtKB-UniRule"/>
</dbReference>
<dbReference type="GO" id="GO:0005829">
    <property type="term" value="C:cytosol"/>
    <property type="evidence" value="ECO:0007669"/>
    <property type="project" value="TreeGrafter"/>
</dbReference>
<dbReference type="InterPro" id="IPR009006">
    <property type="entry name" value="Ala_racemase/Decarboxylase_C"/>
</dbReference>
<evidence type="ECO:0000259" key="9">
    <source>
        <dbReference type="SMART" id="SM01005"/>
    </source>
</evidence>
<dbReference type="Proteomes" id="UP000190857">
    <property type="component" value="Unassembled WGS sequence"/>
</dbReference>
<dbReference type="EMBL" id="FUZP01000002">
    <property type="protein sequence ID" value="SKC59760.1"/>
    <property type="molecule type" value="Genomic_DNA"/>
</dbReference>
<dbReference type="PRINTS" id="PR00992">
    <property type="entry name" value="ALARACEMASE"/>
</dbReference>
<evidence type="ECO:0000256" key="1">
    <source>
        <dbReference type="ARBA" id="ARBA00000316"/>
    </source>
</evidence>
<dbReference type="GO" id="GO:0008784">
    <property type="term" value="F:alanine racemase activity"/>
    <property type="evidence" value="ECO:0007669"/>
    <property type="project" value="UniProtKB-UniRule"/>
</dbReference>
<dbReference type="UniPathway" id="UPA00042">
    <property type="reaction ID" value="UER00497"/>
</dbReference>
<dbReference type="SMART" id="SM01005">
    <property type="entry name" value="Ala_racemase_C"/>
    <property type="match status" value="1"/>
</dbReference>
<name>A0A1T5K822_9MICO</name>
<dbReference type="GO" id="GO:0030170">
    <property type="term" value="F:pyridoxal phosphate binding"/>
    <property type="evidence" value="ECO:0007669"/>
    <property type="project" value="UniProtKB-UniRule"/>
</dbReference>
<feature type="modified residue" description="N6-(pyridoxal phosphate)lysine" evidence="6 7">
    <location>
        <position position="35"/>
    </location>
</feature>
<dbReference type="CDD" id="cd00430">
    <property type="entry name" value="PLPDE_III_AR"/>
    <property type="match status" value="1"/>
</dbReference>
<feature type="active site" description="Proton acceptor; specific for D-alanine" evidence="6">
    <location>
        <position position="35"/>
    </location>
</feature>